<proteinExistence type="predicted"/>
<gene>
    <name evidence="2" type="ORF">K458DRAFT_381298</name>
</gene>
<protein>
    <submittedName>
        <fullName evidence="2">Uncharacterized protein</fullName>
    </submittedName>
</protein>
<dbReference type="Proteomes" id="UP000799291">
    <property type="component" value="Unassembled WGS sequence"/>
</dbReference>
<evidence type="ECO:0000313" key="2">
    <source>
        <dbReference type="EMBL" id="KAF2691443.1"/>
    </source>
</evidence>
<sequence length="130" mass="14342">MSQTPIDQITEFPRNLPERRHQIRRPSVINPIQAQQPPNCASITNQPPPPSQEPSSLSHGTPGSALAMHPMSIPSLNPTLSPAFHSRDATSLMEFGKSPRQAFRGCLLVMILGESVWLHFVDSISSIFLH</sequence>
<accession>A0A6G1JMR1</accession>
<evidence type="ECO:0000313" key="3">
    <source>
        <dbReference type="Proteomes" id="UP000799291"/>
    </source>
</evidence>
<feature type="compositionally biased region" description="Polar residues" evidence="1">
    <location>
        <begin position="30"/>
        <end position="45"/>
    </location>
</feature>
<dbReference type="EMBL" id="MU005569">
    <property type="protein sequence ID" value="KAF2691443.1"/>
    <property type="molecule type" value="Genomic_DNA"/>
</dbReference>
<name>A0A6G1JMR1_9PLEO</name>
<keyword evidence="3" id="KW-1185">Reference proteome</keyword>
<feature type="region of interest" description="Disordered" evidence="1">
    <location>
        <begin position="1"/>
        <end position="79"/>
    </location>
</feature>
<reference evidence="2" key="1">
    <citation type="journal article" date="2020" name="Stud. Mycol.">
        <title>101 Dothideomycetes genomes: a test case for predicting lifestyles and emergence of pathogens.</title>
        <authorList>
            <person name="Haridas S."/>
            <person name="Albert R."/>
            <person name="Binder M."/>
            <person name="Bloem J."/>
            <person name="Labutti K."/>
            <person name="Salamov A."/>
            <person name="Andreopoulos B."/>
            <person name="Baker S."/>
            <person name="Barry K."/>
            <person name="Bills G."/>
            <person name="Bluhm B."/>
            <person name="Cannon C."/>
            <person name="Castanera R."/>
            <person name="Culley D."/>
            <person name="Daum C."/>
            <person name="Ezra D."/>
            <person name="Gonzalez J."/>
            <person name="Henrissat B."/>
            <person name="Kuo A."/>
            <person name="Liang C."/>
            <person name="Lipzen A."/>
            <person name="Lutzoni F."/>
            <person name="Magnuson J."/>
            <person name="Mondo S."/>
            <person name="Nolan M."/>
            <person name="Ohm R."/>
            <person name="Pangilinan J."/>
            <person name="Park H.-J."/>
            <person name="Ramirez L."/>
            <person name="Alfaro M."/>
            <person name="Sun H."/>
            <person name="Tritt A."/>
            <person name="Yoshinaga Y."/>
            <person name="Zwiers L.-H."/>
            <person name="Turgeon B."/>
            <person name="Goodwin S."/>
            <person name="Spatafora J."/>
            <person name="Crous P."/>
            <person name="Grigoriev I."/>
        </authorList>
    </citation>
    <scope>NUCLEOTIDE SEQUENCE</scope>
    <source>
        <strain evidence="2">CBS 122367</strain>
    </source>
</reference>
<organism evidence="2 3">
    <name type="scientific">Lentithecium fluviatile CBS 122367</name>
    <dbReference type="NCBI Taxonomy" id="1168545"/>
    <lineage>
        <taxon>Eukaryota</taxon>
        <taxon>Fungi</taxon>
        <taxon>Dikarya</taxon>
        <taxon>Ascomycota</taxon>
        <taxon>Pezizomycotina</taxon>
        <taxon>Dothideomycetes</taxon>
        <taxon>Pleosporomycetidae</taxon>
        <taxon>Pleosporales</taxon>
        <taxon>Massarineae</taxon>
        <taxon>Lentitheciaceae</taxon>
        <taxon>Lentithecium</taxon>
    </lineage>
</organism>
<dbReference type="AlphaFoldDB" id="A0A6G1JMR1"/>
<evidence type="ECO:0000256" key="1">
    <source>
        <dbReference type="SAM" id="MobiDB-lite"/>
    </source>
</evidence>